<feature type="compositionally biased region" description="Acidic residues" evidence="2">
    <location>
        <begin position="137"/>
        <end position="148"/>
    </location>
</feature>
<evidence type="ECO:0000313" key="4">
    <source>
        <dbReference type="Proteomes" id="UP001176521"/>
    </source>
</evidence>
<proteinExistence type="predicted"/>
<evidence type="ECO:0000256" key="2">
    <source>
        <dbReference type="SAM" id="MobiDB-lite"/>
    </source>
</evidence>
<feature type="compositionally biased region" description="Low complexity" evidence="2">
    <location>
        <begin position="377"/>
        <end position="398"/>
    </location>
</feature>
<keyword evidence="1" id="KW-0175">Coiled coil</keyword>
<feature type="compositionally biased region" description="Basic and acidic residues" evidence="2">
    <location>
        <begin position="303"/>
        <end position="322"/>
    </location>
</feature>
<gene>
    <name evidence="3" type="ORF">OC842_002222</name>
</gene>
<name>A0AAN6GDN5_9BASI</name>
<keyword evidence="4" id="KW-1185">Reference proteome</keyword>
<feature type="compositionally biased region" description="Acidic residues" evidence="2">
    <location>
        <begin position="402"/>
        <end position="412"/>
    </location>
</feature>
<protein>
    <submittedName>
        <fullName evidence="3">Uncharacterized protein</fullName>
    </submittedName>
</protein>
<sequence>MVLQNKYKARASAKYNAGRGNAGATRGTRGGRGRGGRGGGRGRGGYARFGDEPDGEEHDGIGEGEDGDEGDGDEEEGEGEDEKAEDAAFPTLQASAARAGSASGRGGKLGTDADRVPSKYARRKIESNAWRYKADEAEGDPDAEPEPEVDLSALFARVAKLDSSKNAVITLGAGPQASASSASEQAETAEEIEADIDHSLAYLYERERARERARTGRAREGQAGLAGNSNVVDVASLSAEERQKMEAEAEEMKADKEKADALRALKERFQGRAIGERVKTSNVRRLVSTTPAGPASGSGSDLSSRDRGPKPAHLQPERERLPLHARTWGSRRGEEDGEDGEANDFFDEIASPPSRLPDEGSESHAADSARRPAAMNTPAKAALPPAPSTASAKPAAKANTQEMEDFLDAMLG</sequence>
<feature type="compositionally biased region" description="Basic and acidic residues" evidence="2">
    <location>
        <begin position="356"/>
        <end position="370"/>
    </location>
</feature>
<feature type="region of interest" description="Disordered" evidence="2">
    <location>
        <begin position="272"/>
        <end position="412"/>
    </location>
</feature>
<evidence type="ECO:0000313" key="3">
    <source>
        <dbReference type="EMBL" id="KAK0535711.1"/>
    </source>
</evidence>
<organism evidence="3 4">
    <name type="scientific">Tilletia horrida</name>
    <dbReference type="NCBI Taxonomy" id="155126"/>
    <lineage>
        <taxon>Eukaryota</taxon>
        <taxon>Fungi</taxon>
        <taxon>Dikarya</taxon>
        <taxon>Basidiomycota</taxon>
        <taxon>Ustilaginomycotina</taxon>
        <taxon>Exobasidiomycetes</taxon>
        <taxon>Tilletiales</taxon>
        <taxon>Tilletiaceae</taxon>
        <taxon>Tilletia</taxon>
    </lineage>
</organism>
<feature type="region of interest" description="Disordered" evidence="2">
    <location>
        <begin position="1"/>
        <end position="148"/>
    </location>
</feature>
<feature type="compositionally biased region" description="Low complexity" evidence="2">
    <location>
        <begin position="288"/>
        <end position="302"/>
    </location>
</feature>
<feature type="coiled-coil region" evidence="1">
    <location>
        <begin position="235"/>
        <end position="265"/>
    </location>
</feature>
<dbReference type="EMBL" id="JAPDMQ010000090">
    <property type="protein sequence ID" value="KAK0535711.1"/>
    <property type="molecule type" value="Genomic_DNA"/>
</dbReference>
<feature type="compositionally biased region" description="Low complexity" evidence="2">
    <location>
        <begin position="15"/>
        <end position="27"/>
    </location>
</feature>
<feature type="compositionally biased region" description="Gly residues" evidence="2">
    <location>
        <begin position="36"/>
        <end position="47"/>
    </location>
</feature>
<dbReference type="AlphaFoldDB" id="A0AAN6GDN5"/>
<feature type="compositionally biased region" description="Acidic residues" evidence="2">
    <location>
        <begin position="52"/>
        <end position="84"/>
    </location>
</feature>
<dbReference type="Proteomes" id="UP001176521">
    <property type="component" value="Unassembled WGS sequence"/>
</dbReference>
<feature type="compositionally biased region" description="Acidic residues" evidence="2">
    <location>
        <begin position="335"/>
        <end position="347"/>
    </location>
</feature>
<reference evidence="3" key="1">
    <citation type="journal article" date="2023" name="PhytoFront">
        <title>Draft Genome Resources of Seven Strains of Tilletia horrida, Causal Agent of Kernel Smut of Rice.</title>
        <authorList>
            <person name="Khanal S."/>
            <person name="Antony Babu S."/>
            <person name="Zhou X.G."/>
        </authorList>
    </citation>
    <scope>NUCLEOTIDE SEQUENCE</scope>
    <source>
        <strain evidence="3">TX3</strain>
    </source>
</reference>
<evidence type="ECO:0000256" key="1">
    <source>
        <dbReference type="SAM" id="Coils"/>
    </source>
</evidence>
<comment type="caution">
    <text evidence="3">The sequence shown here is derived from an EMBL/GenBank/DDBJ whole genome shotgun (WGS) entry which is preliminary data.</text>
</comment>
<accession>A0AAN6GDN5</accession>